<gene>
    <name evidence="9" type="ORF">HW347_02775</name>
</gene>
<dbReference type="InterPro" id="IPR017475">
    <property type="entry name" value="EPS_sugar_tfrase"/>
</dbReference>
<feature type="transmembrane region" description="Helical" evidence="7">
    <location>
        <begin position="66"/>
        <end position="86"/>
    </location>
</feature>
<comment type="similarity">
    <text evidence="2">Belongs to the bacterial sugar transferase family.</text>
</comment>
<evidence type="ECO:0000256" key="4">
    <source>
        <dbReference type="ARBA" id="ARBA00022692"/>
    </source>
</evidence>
<keyword evidence="5 7" id="KW-1133">Transmembrane helix</keyword>
<feature type="domain" description="Bacterial sugar transferase" evidence="8">
    <location>
        <begin position="257"/>
        <end position="440"/>
    </location>
</feature>
<name>A0ABS5W9T0_9FLAO</name>
<dbReference type="EMBL" id="JACATN010000001">
    <property type="protein sequence ID" value="MBT2160170.1"/>
    <property type="molecule type" value="Genomic_DNA"/>
</dbReference>
<dbReference type="Pfam" id="PF13727">
    <property type="entry name" value="CoA_binding_3"/>
    <property type="match status" value="1"/>
</dbReference>
<dbReference type="Pfam" id="PF02397">
    <property type="entry name" value="Bac_transf"/>
    <property type="match status" value="1"/>
</dbReference>
<keyword evidence="4 7" id="KW-0812">Transmembrane</keyword>
<organism evidence="9 10">
    <name type="scientific">Zobellia barbeyronii</name>
    <dbReference type="NCBI Taxonomy" id="2748009"/>
    <lineage>
        <taxon>Bacteria</taxon>
        <taxon>Pseudomonadati</taxon>
        <taxon>Bacteroidota</taxon>
        <taxon>Flavobacteriia</taxon>
        <taxon>Flavobacteriales</taxon>
        <taxon>Flavobacteriaceae</taxon>
        <taxon>Zobellia</taxon>
    </lineage>
</organism>
<feature type="transmembrane region" description="Helical" evidence="7">
    <location>
        <begin position="262"/>
        <end position="283"/>
    </location>
</feature>
<feature type="transmembrane region" description="Helical" evidence="7">
    <location>
        <begin position="98"/>
        <end position="118"/>
    </location>
</feature>
<comment type="subcellular location">
    <subcellularLocation>
        <location evidence="1">Membrane</location>
        <topology evidence="1">Multi-pass membrane protein</topology>
    </subcellularLocation>
</comment>
<evidence type="ECO:0000259" key="8">
    <source>
        <dbReference type="Pfam" id="PF02397"/>
    </source>
</evidence>
<proteinExistence type="inferred from homology"/>
<dbReference type="PANTHER" id="PTHR30576:SF0">
    <property type="entry name" value="UNDECAPRENYL-PHOSPHATE N-ACETYLGALACTOSAMINYL 1-PHOSPHATE TRANSFERASE-RELATED"/>
    <property type="match status" value="1"/>
</dbReference>
<reference evidence="10" key="1">
    <citation type="submission" date="2023-07" db="EMBL/GenBank/DDBJ databases">
        <title>Zobellia barbeyronii sp. nov., a new marine flavobacterium, isolated from green and red algae.</title>
        <authorList>
            <person name="Nedashkovskaya O.I."/>
            <person name="Otstavnykh N."/>
            <person name="Zhukova N."/>
            <person name="Guzev K."/>
            <person name="Chausova V."/>
            <person name="Tekutyeva L."/>
            <person name="Mikhailov V."/>
            <person name="Isaeva M."/>
        </authorList>
    </citation>
    <scope>NUCLEOTIDE SEQUENCE [LARGE SCALE GENOMIC DNA]</scope>
    <source>
        <strain evidence="10">KMM 6746</strain>
    </source>
</reference>
<evidence type="ECO:0000256" key="1">
    <source>
        <dbReference type="ARBA" id="ARBA00004141"/>
    </source>
</evidence>
<accession>A0ABS5W9T0</accession>
<dbReference type="Gene3D" id="3.40.50.720">
    <property type="entry name" value="NAD(P)-binding Rossmann-like Domain"/>
    <property type="match status" value="1"/>
</dbReference>
<feature type="transmembrane region" description="Helical" evidence="7">
    <location>
        <begin position="37"/>
        <end position="54"/>
    </location>
</feature>
<evidence type="ECO:0000256" key="3">
    <source>
        <dbReference type="ARBA" id="ARBA00022679"/>
    </source>
</evidence>
<comment type="caution">
    <text evidence="9">The sequence shown here is derived from an EMBL/GenBank/DDBJ whole genome shotgun (WGS) entry which is preliminary data.</text>
</comment>
<keyword evidence="6 7" id="KW-0472">Membrane</keyword>
<dbReference type="Proteomes" id="UP000740413">
    <property type="component" value="Unassembled WGS sequence"/>
</dbReference>
<evidence type="ECO:0000313" key="9">
    <source>
        <dbReference type="EMBL" id="MBT2160170.1"/>
    </source>
</evidence>
<dbReference type="PANTHER" id="PTHR30576">
    <property type="entry name" value="COLANIC BIOSYNTHESIS UDP-GLUCOSE LIPID CARRIER TRANSFERASE"/>
    <property type="match status" value="1"/>
</dbReference>
<evidence type="ECO:0000256" key="7">
    <source>
        <dbReference type="SAM" id="Phobius"/>
    </source>
</evidence>
<dbReference type="RefSeq" id="WP_214610418.1">
    <property type="nucleotide sequence ID" value="NZ_JACATN010000001.1"/>
</dbReference>
<keyword evidence="3" id="KW-0808">Transferase</keyword>
<feature type="transmembrane region" description="Helical" evidence="7">
    <location>
        <begin position="5"/>
        <end position="25"/>
    </location>
</feature>
<dbReference type="InterPro" id="IPR003362">
    <property type="entry name" value="Bact_transf"/>
</dbReference>
<sequence length="448" mass="52401">MKKSLLVIPFSVLVHLFIINSVLYFMTPATYLAGSNVLYYNLAWLIITFSFNYYPTERRERFETNIARYFKLLGLFGLSYFALYGFKNNGVYTFEYRASVFLIICFFLTAYRSFFYWIRTKYRLYGGNFRNVVVVGRDRNLKKIRKVFDQPELGYRYKGFFDDRTSGSPTYLGKMNDSFKYILENDIDYIYCIASKLSKKELEYLVTFADNNLKKLMIIPDNKEIFSRSMSIQLYDTIPVLAMRKSPLELDYAPVIKRAFDIVFSSFVILTVLSWLTPLLFVLMKSESKGPLLFKQKRNGVNRKAFWCYKFRSMTVNKEANTAMATKNDMRVTRLGKILRKTSIDELPQFINVFLGEMSVVGPRPHMESHTEKYETSIDKYLVRHFVKPGVTGLAQIKGYRGEIIKKADIVNRIRLDIFYTESWSLGLDLSIIFSTVINAVRGEEKAY</sequence>
<evidence type="ECO:0000256" key="2">
    <source>
        <dbReference type="ARBA" id="ARBA00006464"/>
    </source>
</evidence>
<keyword evidence="10" id="KW-1185">Reference proteome</keyword>
<protein>
    <submittedName>
        <fullName evidence="9">Exopolysaccharide biosynthesis polyprenyl glycosylphosphotransferase</fullName>
    </submittedName>
</protein>
<evidence type="ECO:0000313" key="10">
    <source>
        <dbReference type="Proteomes" id="UP000740413"/>
    </source>
</evidence>
<evidence type="ECO:0000256" key="6">
    <source>
        <dbReference type="ARBA" id="ARBA00023136"/>
    </source>
</evidence>
<dbReference type="NCBIfam" id="TIGR03025">
    <property type="entry name" value="EPS_sugtrans"/>
    <property type="match status" value="1"/>
</dbReference>
<evidence type="ECO:0000256" key="5">
    <source>
        <dbReference type="ARBA" id="ARBA00022989"/>
    </source>
</evidence>